<reference evidence="1" key="1">
    <citation type="submission" date="2023-03" db="EMBL/GenBank/DDBJ databases">
        <title>Electrophorus voltai genome.</title>
        <authorList>
            <person name="Bian C."/>
        </authorList>
    </citation>
    <scope>NUCLEOTIDE SEQUENCE</scope>
    <source>
        <strain evidence="1">CB-2022</strain>
        <tissue evidence="1">Muscle</tissue>
    </source>
</reference>
<organism evidence="1 2">
    <name type="scientific">Electrophorus voltai</name>
    <dbReference type="NCBI Taxonomy" id="2609070"/>
    <lineage>
        <taxon>Eukaryota</taxon>
        <taxon>Metazoa</taxon>
        <taxon>Chordata</taxon>
        <taxon>Craniata</taxon>
        <taxon>Vertebrata</taxon>
        <taxon>Euteleostomi</taxon>
        <taxon>Actinopterygii</taxon>
        <taxon>Neopterygii</taxon>
        <taxon>Teleostei</taxon>
        <taxon>Ostariophysi</taxon>
        <taxon>Gymnotiformes</taxon>
        <taxon>Gymnotoidei</taxon>
        <taxon>Gymnotidae</taxon>
        <taxon>Electrophorus</taxon>
    </lineage>
</organism>
<protein>
    <submittedName>
        <fullName evidence="1">Uncharacterized protein</fullName>
    </submittedName>
</protein>
<keyword evidence="2" id="KW-1185">Reference proteome</keyword>
<dbReference type="AlphaFoldDB" id="A0AAD8ZF41"/>
<evidence type="ECO:0000313" key="2">
    <source>
        <dbReference type="Proteomes" id="UP001239994"/>
    </source>
</evidence>
<gene>
    <name evidence="1" type="ORF">P4O66_009791</name>
</gene>
<sequence length="136" mass="14440">MIETLISGTVIETLFSDTMIKTLSGTMIENLSSGTMVESLSVSTGILHLRVERSRPSSRPESSSDGHCHCAEDHWTLTAPLGGTFSAVTSSVKQPADSQTQPAQDITHLICHLLGDVSGPSLNGQTDLRAVSNPLH</sequence>
<accession>A0AAD8ZF41</accession>
<name>A0AAD8ZF41_9TELE</name>
<dbReference type="EMBL" id="JAROKS010000015">
    <property type="protein sequence ID" value="KAK1796766.1"/>
    <property type="molecule type" value="Genomic_DNA"/>
</dbReference>
<proteinExistence type="predicted"/>
<comment type="caution">
    <text evidence="1">The sequence shown here is derived from an EMBL/GenBank/DDBJ whole genome shotgun (WGS) entry which is preliminary data.</text>
</comment>
<evidence type="ECO:0000313" key="1">
    <source>
        <dbReference type="EMBL" id="KAK1796766.1"/>
    </source>
</evidence>
<dbReference type="Proteomes" id="UP001239994">
    <property type="component" value="Unassembled WGS sequence"/>
</dbReference>